<feature type="region of interest" description="Disordered" evidence="1">
    <location>
        <begin position="16"/>
        <end position="89"/>
    </location>
</feature>
<reference evidence="3 4" key="2">
    <citation type="journal article" date="2019" name="G3 (Bethesda)">
        <title>Hybrid Assembly of the Genome of the Entomopathogenic Nematode Steinernema carpocapsae Identifies the X-Chromosome.</title>
        <authorList>
            <person name="Serra L."/>
            <person name="Macchietto M."/>
            <person name="Macias-Munoz A."/>
            <person name="McGill C.J."/>
            <person name="Rodriguez I.M."/>
            <person name="Rodriguez B."/>
            <person name="Murad R."/>
            <person name="Mortazavi A."/>
        </authorList>
    </citation>
    <scope>NUCLEOTIDE SEQUENCE [LARGE SCALE GENOMIC DNA]</scope>
    <source>
        <strain evidence="3 4">ALL</strain>
    </source>
</reference>
<organism evidence="3 4">
    <name type="scientific">Steinernema carpocapsae</name>
    <name type="common">Entomopathogenic nematode</name>
    <dbReference type="NCBI Taxonomy" id="34508"/>
    <lineage>
        <taxon>Eukaryota</taxon>
        <taxon>Metazoa</taxon>
        <taxon>Ecdysozoa</taxon>
        <taxon>Nematoda</taxon>
        <taxon>Chromadorea</taxon>
        <taxon>Rhabditida</taxon>
        <taxon>Tylenchina</taxon>
        <taxon>Panagrolaimomorpha</taxon>
        <taxon>Strongyloidoidea</taxon>
        <taxon>Steinernematidae</taxon>
        <taxon>Steinernema</taxon>
    </lineage>
</organism>
<proteinExistence type="predicted"/>
<evidence type="ECO:0000313" key="4">
    <source>
        <dbReference type="Proteomes" id="UP000298663"/>
    </source>
</evidence>
<comment type="caution">
    <text evidence="3">The sequence shown here is derived from an EMBL/GenBank/DDBJ whole genome shotgun (WGS) entry which is preliminary data.</text>
</comment>
<dbReference type="EMBL" id="AZBU02000002">
    <property type="protein sequence ID" value="TKR94557.1"/>
    <property type="molecule type" value="Genomic_DNA"/>
</dbReference>
<gene>
    <name evidence="3" type="ORF">L596_008824</name>
</gene>
<evidence type="ECO:0000256" key="2">
    <source>
        <dbReference type="SAM" id="SignalP"/>
    </source>
</evidence>
<dbReference type="AlphaFoldDB" id="A0A4U5PDL9"/>
<feature type="compositionally biased region" description="Pro residues" evidence="1">
    <location>
        <begin position="18"/>
        <end position="82"/>
    </location>
</feature>
<keyword evidence="2" id="KW-0732">Signal</keyword>
<reference evidence="3 4" key="1">
    <citation type="journal article" date="2015" name="Genome Biol.">
        <title>Comparative genomics of Steinernema reveals deeply conserved gene regulatory networks.</title>
        <authorList>
            <person name="Dillman A.R."/>
            <person name="Macchietto M."/>
            <person name="Porter C.F."/>
            <person name="Rogers A."/>
            <person name="Williams B."/>
            <person name="Antoshechkin I."/>
            <person name="Lee M.M."/>
            <person name="Goodwin Z."/>
            <person name="Lu X."/>
            <person name="Lewis E.E."/>
            <person name="Goodrich-Blair H."/>
            <person name="Stock S.P."/>
            <person name="Adams B.J."/>
            <person name="Sternberg P.W."/>
            <person name="Mortazavi A."/>
        </authorList>
    </citation>
    <scope>NUCLEOTIDE SEQUENCE [LARGE SCALE GENOMIC DNA]</scope>
    <source>
        <strain evidence="3 4">ALL</strain>
    </source>
</reference>
<feature type="signal peptide" evidence="2">
    <location>
        <begin position="1"/>
        <end position="16"/>
    </location>
</feature>
<protein>
    <submittedName>
        <fullName evidence="3">Uncharacterized protein</fullName>
    </submittedName>
</protein>
<name>A0A4U5PDL9_STECR</name>
<accession>A0A4U5PDL9</accession>
<keyword evidence="4" id="KW-1185">Reference proteome</keyword>
<evidence type="ECO:0000313" key="3">
    <source>
        <dbReference type="EMBL" id="TKR94557.1"/>
    </source>
</evidence>
<feature type="chain" id="PRO_5020681114" evidence="2">
    <location>
        <begin position="17"/>
        <end position="140"/>
    </location>
</feature>
<dbReference type="Proteomes" id="UP000298663">
    <property type="component" value="Unassembled WGS sequence"/>
</dbReference>
<evidence type="ECO:0000256" key="1">
    <source>
        <dbReference type="SAM" id="MobiDB-lite"/>
    </source>
</evidence>
<sequence>MKLILFSALFLVGAFAQPSPPPGWSPPPGCPPPPSEECRPPPPPAGCPGPPPPECRPPPPPPGVSPPPPPAEGATPPPPPRASHPLPAAPLLRAQNAVLRLRRPDVLLPRLRIAIRHLPEAPLLPPLLQLENKLKIVKSV</sequence>